<dbReference type="RefSeq" id="WP_106500792.1">
    <property type="nucleotide sequence ID" value="NZ_PXVC01000085.1"/>
</dbReference>
<keyword evidence="3" id="KW-1185">Reference proteome</keyword>
<reference evidence="3" key="1">
    <citation type="submission" date="2018-03" db="EMBL/GenBank/DDBJ databases">
        <title>Ecological and genomic features of two cosmopolitan and abundant freshwater picocyanobacteria.</title>
        <authorList>
            <person name="Cabello-Yeves P.J."/>
            <person name="Picazo A."/>
            <person name="Camacho A."/>
            <person name="Callieri C."/>
            <person name="Rosselli R."/>
            <person name="Roda-Garcia J."/>
            <person name="Coutinho F.H."/>
            <person name="Rodriguez-Valera F."/>
        </authorList>
    </citation>
    <scope>NUCLEOTIDE SEQUENCE [LARGE SCALE GENOMIC DNA]</scope>
    <source>
        <strain evidence="3">Tous</strain>
    </source>
</reference>
<evidence type="ECO:0000313" key="2">
    <source>
        <dbReference type="EMBL" id="PSI00696.1"/>
    </source>
</evidence>
<gene>
    <name evidence="2" type="ORF">C7K08_11750</name>
</gene>
<sequence>MPAVAKLKLKRSLPFAALFCVAAIAGCINNPRTDRSNTSYKDPLPPLPQAPVPDPRFTALPKTAEVLAALPSGRIDPFAPPALAIDKSKNGKAPHKPPSLQFTGVALTNRGGPQAFVAFNSESGAVSPGDQGGAAIPWLPPGWRVISINVQQGQLVLGNGPQRFPFQL</sequence>
<dbReference type="Proteomes" id="UP000240206">
    <property type="component" value="Unassembled WGS sequence"/>
</dbReference>
<dbReference type="PROSITE" id="PS51257">
    <property type="entry name" value="PROKAR_LIPOPROTEIN"/>
    <property type="match status" value="1"/>
</dbReference>
<evidence type="ECO:0000313" key="3">
    <source>
        <dbReference type="Proteomes" id="UP000240206"/>
    </source>
</evidence>
<protein>
    <submittedName>
        <fullName evidence="2">Uncharacterized protein</fullName>
    </submittedName>
</protein>
<organism evidence="2 3">
    <name type="scientific">Synechococcus lacustris str. Tous</name>
    <dbReference type="NCBI Taxonomy" id="1910958"/>
    <lineage>
        <taxon>Bacteria</taxon>
        <taxon>Bacillati</taxon>
        <taxon>Cyanobacteriota</taxon>
        <taxon>Cyanophyceae</taxon>
        <taxon>Synechococcales</taxon>
        <taxon>Synechococcaceae</taxon>
        <taxon>Synechococcus</taxon>
    </lineage>
</organism>
<keyword evidence="1" id="KW-0732">Signal</keyword>
<name>A0A2P7EBU9_9SYNE</name>
<evidence type="ECO:0000256" key="1">
    <source>
        <dbReference type="SAM" id="SignalP"/>
    </source>
</evidence>
<feature type="chain" id="PRO_5015178418" evidence="1">
    <location>
        <begin position="26"/>
        <end position="168"/>
    </location>
</feature>
<dbReference type="STRING" id="1910958.BTM30_08300"/>
<feature type="signal peptide" evidence="1">
    <location>
        <begin position="1"/>
        <end position="25"/>
    </location>
</feature>
<dbReference type="EMBL" id="PXVC01000085">
    <property type="protein sequence ID" value="PSI00696.1"/>
    <property type="molecule type" value="Genomic_DNA"/>
</dbReference>
<accession>A0A2P7EBU9</accession>
<comment type="caution">
    <text evidence="2">The sequence shown here is derived from an EMBL/GenBank/DDBJ whole genome shotgun (WGS) entry which is preliminary data.</text>
</comment>
<proteinExistence type="predicted"/>
<dbReference type="AlphaFoldDB" id="A0A2P7EBU9"/>